<keyword evidence="6" id="KW-1185">Reference proteome</keyword>
<comment type="caution">
    <text evidence="5">The sequence shown here is derived from an EMBL/GenBank/DDBJ whole genome shotgun (WGS) entry which is preliminary data.</text>
</comment>
<gene>
    <name evidence="5" type="ORF">CVLEPA_LOCUS15664</name>
</gene>
<dbReference type="InterPro" id="IPR044913">
    <property type="entry name" value="P_trefoil_dom_sf"/>
</dbReference>
<name>A0ABP0FZN0_CLALP</name>
<dbReference type="Proteomes" id="UP001642483">
    <property type="component" value="Unassembled WGS sequence"/>
</dbReference>
<evidence type="ECO:0000313" key="5">
    <source>
        <dbReference type="EMBL" id="CAK8684685.1"/>
    </source>
</evidence>
<keyword evidence="3" id="KW-0732">Signal</keyword>
<accession>A0ABP0FZN0</accession>
<evidence type="ECO:0000256" key="3">
    <source>
        <dbReference type="SAM" id="SignalP"/>
    </source>
</evidence>
<evidence type="ECO:0000256" key="1">
    <source>
        <dbReference type="ARBA" id="ARBA00023157"/>
    </source>
</evidence>
<dbReference type="PROSITE" id="PS51448">
    <property type="entry name" value="P_TREFOIL_2"/>
    <property type="match status" value="1"/>
</dbReference>
<feature type="domain" description="P-type" evidence="4">
    <location>
        <begin position="21"/>
        <end position="66"/>
    </location>
</feature>
<feature type="signal peptide" evidence="3">
    <location>
        <begin position="1"/>
        <end position="19"/>
    </location>
</feature>
<evidence type="ECO:0000256" key="2">
    <source>
        <dbReference type="PROSITE-ProRule" id="PRU00779"/>
    </source>
</evidence>
<dbReference type="InterPro" id="IPR000519">
    <property type="entry name" value="P_trefoil_dom"/>
</dbReference>
<proteinExistence type="predicted"/>
<sequence length="124" mass="13911">MKGLFVLPLLWMFCSSLDAAKVCNRNSKREECKGAHPFVSVTVCHNLGCCFDYSIPRNGLWCYSAVEEEKENEEETETENQVNICGQVPLPFRIPCAVDGICSPEKCCFDESMPGAECCFEKPK</sequence>
<protein>
    <recommendedName>
        <fullName evidence="4">P-type domain-containing protein</fullName>
    </recommendedName>
</protein>
<dbReference type="SUPFAM" id="SSF57492">
    <property type="entry name" value="Trefoil"/>
    <property type="match status" value="2"/>
</dbReference>
<dbReference type="Gene3D" id="4.10.110.10">
    <property type="entry name" value="Spasmolytic Protein, domain 1"/>
    <property type="match status" value="1"/>
</dbReference>
<comment type="caution">
    <text evidence="2">Lacks conserved residue(s) required for the propagation of feature annotation.</text>
</comment>
<evidence type="ECO:0000313" key="6">
    <source>
        <dbReference type="Proteomes" id="UP001642483"/>
    </source>
</evidence>
<organism evidence="5 6">
    <name type="scientific">Clavelina lepadiformis</name>
    <name type="common">Light-bulb sea squirt</name>
    <name type="synonym">Ascidia lepadiformis</name>
    <dbReference type="NCBI Taxonomy" id="159417"/>
    <lineage>
        <taxon>Eukaryota</taxon>
        <taxon>Metazoa</taxon>
        <taxon>Chordata</taxon>
        <taxon>Tunicata</taxon>
        <taxon>Ascidiacea</taxon>
        <taxon>Aplousobranchia</taxon>
        <taxon>Clavelinidae</taxon>
        <taxon>Clavelina</taxon>
    </lineage>
</organism>
<dbReference type="EMBL" id="CAWYQH010000098">
    <property type="protein sequence ID" value="CAK8684685.1"/>
    <property type="molecule type" value="Genomic_DNA"/>
</dbReference>
<keyword evidence="1" id="KW-1015">Disulfide bond</keyword>
<reference evidence="5 6" key="1">
    <citation type="submission" date="2024-02" db="EMBL/GenBank/DDBJ databases">
        <authorList>
            <person name="Daric V."/>
            <person name="Darras S."/>
        </authorList>
    </citation>
    <scope>NUCLEOTIDE SEQUENCE [LARGE SCALE GENOMIC DNA]</scope>
</reference>
<evidence type="ECO:0000259" key="4">
    <source>
        <dbReference type="PROSITE" id="PS51448"/>
    </source>
</evidence>
<dbReference type="Pfam" id="PF00088">
    <property type="entry name" value="Trefoil"/>
    <property type="match status" value="1"/>
</dbReference>
<feature type="chain" id="PRO_5046064436" description="P-type domain-containing protein" evidence="3">
    <location>
        <begin position="20"/>
        <end position="124"/>
    </location>
</feature>